<feature type="transmembrane region" description="Helical" evidence="2">
    <location>
        <begin position="37"/>
        <end position="59"/>
    </location>
</feature>
<dbReference type="EMBL" id="PPSL01000002">
    <property type="protein sequence ID" value="PQJ12014.1"/>
    <property type="molecule type" value="Genomic_DNA"/>
</dbReference>
<feature type="region of interest" description="Disordered" evidence="1">
    <location>
        <begin position="226"/>
        <end position="258"/>
    </location>
</feature>
<feature type="compositionally biased region" description="Low complexity" evidence="1">
    <location>
        <begin position="226"/>
        <end position="242"/>
    </location>
</feature>
<evidence type="ECO:0000256" key="2">
    <source>
        <dbReference type="SAM" id="Phobius"/>
    </source>
</evidence>
<comment type="caution">
    <text evidence="4">The sequence shown here is derived from an EMBL/GenBank/DDBJ whole genome shotgun (WGS) entry which is preliminary data.</text>
</comment>
<keyword evidence="2" id="KW-0472">Membrane</keyword>
<gene>
    <name evidence="4" type="ORF">CJD36_009505</name>
</gene>
<sequence length="355" mass="38544">MPNFLARLLIYERKIANVKQNLLILHTQNKCIMKRKLLFSLLVAIAPIVSFAQGCITIFSEDGDRFFLVLNGVKQNAAAQTNVRVDMLSSEYYSARILFEDKSKPEISKNIPVKDPATSDWADVTYKIKRTKDGELKLRYFSATPVPVAYNPPADMYFVHYGQAAPVGNATSVTQTTYTTTTSNPTGASVNVNGGGLSMNVNVGDGVNGGGLNMNVNVNDGMNSSYSQNSSVTTTTTRTTTTSGGGYNDAPPPPPARAGCGYPMDMNSFSDAKKTIGNASFEDTKLSTAKSILSANCVTTDQVIAICKMFSYEASKLDFAKFAYSKTTDRANYFKVANVFSFDASKTELNEFIAQ</sequence>
<name>A0A2S7SZ69_9BACT</name>
<reference evidence="4 5" key="1">
    <citation type="submission" date="2018-01" db="EMBL/GenBank/DDBJ databases">
        <title>A novel member of the phylum Bacteroidetes isolated from glacier ice.</title>
        <authorList>
            <person name="Liu Q."/>
            <person name="Xin Y.-H."/>
        </authorList>
    </citation>
    <scope>NUCLEOTIDE SEQUENCE [LARGE SCALE GENOMIC DNA]</scope>
    <source>
        <strain evidence="4 5">RB1R16</strain>
    </source>
</reference>
<keyword evidence="5" id="KW-1185">Reference proteome</keyword>
<evidence type="ECO:0000259" key="3">
    <source>
        <dbReference type="Pfam" id="PF14771"/>
    </source>
</evidence>
<feature type="domain" description="DUF4476" evidence="3">
    <location>
        <begin position="264"/>
        <end position="353"/>
    </location>
</feature>
<dbReference type="Pfam" id="PF14771">
    <property type="entry name" value="DUF4476"/>
    <property type="match status" value="1"/>
</dbReference>
<organism evidence="4 5">
    <name type="scientific">Flavipsychrobacter stenotrophus</name>
    <dbReference type="NCBI Taxonomy" id="2077091"/>
    <lineage>
        <taxon>Bacteria</taxon>
        <taxon>Pseudomonadati</taxon>
        <taxon>Bacteroidota</taxon>
        <taxon>Chitinophagia</taxon>
        <taxon>Chitinophagales</taxon>
        <taxon>Chitinophagaceae</taxon>
        <taxon>Flavipsychrobacter</taxon>
    </lineage>
</organism>
<proteinExistence type="predicted"/>
<keyword evidence="2" id="KW-0812">Transmembrane</keyword>
<protein>
    <recommendedName>
        <fullName evidence="3">DUF4476 domain-containing protein</fullName>
    </recommendedName>
</protein>
<dbReference type="InterPro" id="IPR028011">
    <property type="entry name" value="DUF4476"/>
</dbReference>
<keyword evidence="2" id="KW-1133">Transmembrane helix</keyword>
<dbReference type="Proteomes" id="UP000239872">
    <property type="component" value="Unassembled WGS sequence"/>
</dbReference>
<evidence type="ECO:0000313" key="5">
    <source>
        <dbReference type="Proteomes" id="UP000239872"/>
    </source>
</evidence>
<accession>A0A2S7SZ69</accession>
<evidence type="ECO:0000256" key="1">
    <source>
        <dbReference type="SAM" id="MobiDB-lite"/>
    </source>
</evidence>
<evidence type="ECO:0000313" key="4">
    <source>
        <dbReference type="EMBL" id="PQJ12014.1"/>
    </source>
</evidence>
<dbReference type="AlphaFoldDB" id="A0A2S7SZ69"/>